<keyword evidence="3" id="KW-1185">Reference proteome</keyword>
<evidence type="ECO:0000313" key="2">
    <source>
        <dbReference type="EMBL" id="UYV72794.1"/>
    </source>
</evidence>
<accession>A0ABY6KVA2</accession>
<proteinExistence type="predicted"/>
<sequence>MKNFVKAMDRNASGFAYLKQKCSSISDAKIKEVIFVGPQIRDLLQDGNLQKSLNEVEAWNSFRNVCKNFLGIVKVENSQDIVNDLLLYNKALGYNRGAVSDEHGERFHQDISSMEKRYQGKWSPGMLADYCWTHKRDVPQANSPISTVSKPRRKIRAHYEHMSEFVTGRAIGLKWSNRLIARHLCRSDAAIRQCWQKWVNNGRWIKGKRHMPFAITMIWREPKNHSSDSYFYSTKTTVITSKSRHTVEYPDLPSVMRPVSHNDILPVPQPPENVIFKDDDSDRREQQSDDTNYEDGHFQNGLNRVEAWNSFRNVCKNFFGIVKVENSRDIVNDLLLSNKALGCKMFLKIHFLHSHLKFFPDNLGAVSDERGERFHQDISSMEKRYQGKWSPGMLADYCWTLKRDVPQAKYIRKSTAITYQ</sequence>
<dbReference type="EMBL" id="CP092872">
    <property type="protein sequence ID" value="UYV72794.1"/>
    <property type="molecule type" value="Genomic_DNA"/>
</dbReference>
<evidence type="ECO:0000256" key="1">
    <source>
        <dbReference type="SAM" id="MobiDB-lite"/>
    </source>
</evidence>
<reference evidence="2 3" key="1">
    <citation type="submission" date="2022-01" db="EMBL/GenBank/DDBJ databases">
        <title>A chromosomal length assembly of Cordylochernes scorpioides.</title>
        <authorList>
            <person name="Zeh D."/>
            <person name="Zeh J."/>
        </authorList>
    </citation>
    <scope>NUCLEOTIDE SEQUENCE [LARGE SCALE GENOMIC DNA]</scope>
    <source>
        <strain evidence="2">IN4F17</strain>
        <tissue evidence="2">Whole Body</tissue>
    </source>
</reference>
<evidence type="ECO:0000313" key="3">
    <source>
        <dbReference type="Proteomes" id="UP001235939"/>
    </source>
</evidence>
<dbReference type="PANTHER" id="PTHR46114:SF2">
    <property type="entry name" value="CULLIN N-TERMINAL DOMAIN-CONTAINING PROTEIN"/>
    <property type="match status" value="1"/>
</dbReference>
<feature type="region of interest" description="Disordered" evidence="1">
    <location>
        <begin position="261"/>
        <end position="296"/>
    </location>
</feature>
<dbReference type="PANTHER" id="PTHR46114">
    <property type="entry name" value="APPLE DOMAIN-CONTAINING PROTEIN"/>
    <property type="match status" value="1"/>
</dbReference>
<protein>
    <submittedName>
        <fullName evidence="2">Uncharacterized protein</fullName>
    </submittedName>
</protein>
<feature type="compositionally biased region" description="Basic and acidic residues" evidence="1">
    <location>
        <begin position="275"/>
        <end position="287"/>
    </location>
</feature>
<gene>
    <name evidence="2" type="ORF">LAZ67_10000749</name>
</gene>
<dbReference type="Proteomes" id="UP001235939">
    <property type="component" value="Chromosome 10"/>
</dbReference>
<organism evidence="2 3">
    <name type="scientific">Cordylochernes scorpioides</name>
    <dbReference type="NCBI Taxonomy" id="51811"/>
    <lineage>
        <taxon>Eukaryota</taxon>
        <taxon>Metazoa</taxon>
        <taxon>Ecdysozoa</taxon>
        <taxon>Arthropoda</taxon>
        <taxon>Chelicerata</taxon>
        <taxon>Arachnida</taxon>
        <taxon>Pseudoscorpiones</taxon>
        <taxon>Cheliferoidea</taxon>
        <taxon>Chernetidae</taxon>
        <taxon>Cordylochernes</taxon>
    </lineage>
</organism>
<name>A0ABY6KVA2_9ARAC</name>